<accession>A0A7Y0L4T9</accession>
<dbReference type="Pfam" id="PF03446">
    <property type="entry name" value="NAD_binding_2"/>
    <property type="match status" value="1"/>
</dbReference>
<dbReference type="PROSITE" id="PS00895">
    <property type="entry name" value="3_HYDROXYISOBUT_DH"/>
    <property type="match status" value="1"/>
</dbReference>
<dbReference type="InterPro" id="IPR006115">
    <property type="entry name" value="6PGDH_NADP-bd"/>
</dbReference>
<dbReference type="PIRSF" id="PIRSF000103">
    <property type="entry name" value="HIBADH"/>
    <property type="match status" value="1"/>
</dbReference>
<evidence type="ECO:0000313" key="7">
    <source>
        <dbReference type="EMBL" id="NMP23339.1"/>
    </source>
</evidence>
<evidence type="ECO:0000256" key="3">
    <source>
        <dbReference type="ARBA" id="ARBA00023027"/>
    </source>
</evidence>
<dbReference type="InterPro" id="IPR008927">
    <property type="entry name" value="6-PGluconate_DH-like_C_sf"/>
</dbReference>
<keyword evidence="3" id="KW-0520">NAD</keyword>
<dbReference type="GO" id="GO:0016054">
    <property type="term" value="P:organic acid catabolic process"/>
    <property type="evidence" value="ECO:0007669"/>
    <property type="project" value="UniProtKB-ARBA"/>
</dbReference>
<evidence type="ECO:0000256" key="2">
    <source>
        <dbReference type="ARBA" id="ARBA00023002"/>
    </source>
</evidence>
<evidence type="ECO:0000313" key="8">
    <source>
        <dbReference type="Proteomes" id="UP000533476"/>
    </source>
</evidence>
<dbReference type="EMBL" id="JABBVZ010000048">
    <property type="protein sequence ID" value="NMP23339.1"/>
    <property type="molecule type" value="Genomic_DNA"/>
</dbReference>
<evidence type="ECO:0000256" key="4">
    <source>
        <dbReference type="PIRSR" id="PIRSR000103-1"/>
    </source>
</evidence>
<evidence type="ECO:0000259" key="5">
    <source>
        <dbReference type="Pfam" id="PF03446"/>
    </source>
</evidence>
<dbReference type="SUPFAM" id="SSF48179">
    <property type="entry name" value="6-phosphogluconate dehydrogenase C-terminal domain-like"/>
    <property type="match status" value="1"/>
</dbReference>
<gene>
    <name evidence="7" type="ORF">HIJ39_13420</name>
</gene>
<dbReference type="Gene3D" id="1.10.1040.10">
    <property type="entry name" value="N-(1-d-carboxylethyl)-l-norvaline Dehydrogenase, domain 2"/>
    <property type="match status" value="1"/>
</dbReference>
<keyword evidence="2" id="KW-0560">Oxidoreductase</keyword>
<dbReference type="InterPro" id="IPR029154">
    <property type="entry name" value="HIBADH-like_NADP-bd"/>
</dbReference>
<dbReference type="AlphaFoldDB" id="A0A7Y0L4T9"/>
<dbReference type="RefSeq" id="WP_169100522.1">
    <property type="nucleotide sequence ID" value="NZ_JABBVZ010000048.1"/>
</dbReference>
<dbReference type="PANTHER" id="PTHR43060">
    <property type="entry name" value="3-HYDROXYISOBUTYRATE DEHYDROGENASE-LIKE 1, MITOCHONDRIAL-RELATED"/>
    <property type="match status" value="1"/>
</dbReference>
<reference evidence="7 8" key="1">
    <citation type="submission" date="2020-04" db="EMBL/GenBank/DDBJ databases">
        <authorList>
            <person name="Zhang R."/>
            <person name="Schippers A."/>
        </authorList>
    </citation>
    <scope>NUCLEOTIDE SEQUENCE [LARGE SCALE GENOMIC DNA]</scope>
    <source>
        <strain evidence="7 8">DSM 109850</strain>
    </source>
</reference>
<dbReference type="InterPro" id="IPR036291">
    <property type="entry name" value="NAD(P)-bd_dom_sf"/>
</dbReference>
<feature type="domain" description="6-phosphogluconate dehydrogenase NADP-binding" evidence="5">
    <location>
        <begin position="4"/>
        <end position="162"/>
    </location>
</feature>
<dbReference type="InterPro" id="IPR013328">
    <property type="entry name" value="6PGD_dom2"/>
</dbReference>
<dbReference type="InterPro" id="IPR002204">
    <property type="entry name" value="3-OH-isobutyrate_DH-rel_CS"/>
</dbReference>
<dbReference type="GO" id="GO:0050661">
    <property type="term" value="F:NADP binding"/>
    <property type="evidence" value="ECO:0007669"/>
    <property type="project" value="InterPro"/>
</dbReference>
<protein>
    <submittedName>
        <fullName evidence="7">NAD(P)-dependent oxidoreductase</fullName>
    </submittedName>
</protein>
<sequence>MAERVAFIGLGIMGQAMALNLHKQYPLIVHNRSANRADPLLAEGAVWAGSPRLAAQEADYVFLMLKDDQAVRAMVEGPEGVFEGVRPGAIIVDHSTISPETTRNLAKTAKSRGVAWCDAPVTGGDIGAREATLTIMVGAGAPEFARIKPLLAVMGQRIVHVGAVGQGQSRKLVANMVSGLTLMAASEGVRMGLALGLPLETLDAVMTHGSAQSFELAKVLDRLRHANYAPGFSVDNRYKDLRLAVELAESVGFAANMAKFAEGLFGEHLKAGFADWDEASYIKRWGES</sequence>
<keyword evidence="8" id="KW-1185">Reference proteome</keyword>
<evidence type="ECO:0000256" key="1">
    <source>
        <dbReference type="ARBA" id="ARBA00009080"/>
    </source>
</evidence>
<comment type="caution">
    <text evidence="7">The sequence shown here is derived from an EMBL/GenBank/DDBJ whole genome shotgun (WGS) entry which is preliminary data.</text>
</comment>
<dbReference type="GO" id="GO:0016491">
    <property type="term" value="F:oxidoreductase activity"/>
    <property type="evidence" value="ECO:0007669"/>
    <property type="project" value="UniProtKB-KW"/>
</dbReference>
<dbReference type="Pfam" id="PF14833">
    <property type="entry name" value="NAD_binding_11"/>
    <property type="match status" value="1"/>
</dbReference>
<proteinExistence type="inferred from homology"/>
<dbReference type="GO" id="GO:0051287">
    <property type="term" value="F:NAD binding"/>
    <property type="evidence" value="ECO:0007669"/>
    <property type="project" value="InterPro"/>
</dbReference>
<dbReference type="PANTHER" id="PTHR43060:SF15">
    <property type="entry name" value="3-HYDROXYISOBUTYRATE DEHYDROGENASE-LIKE 1, MITOCHONDRIAL-RELATED"/>
    <property type="match status" value="1"/>
</dbReference>
<comment type="similarity">
    <text evidence="1">Belongs to the HIBADH-related family.</text>
</comment>
<name>A0A7Y0L4T9_9FIRM</name>
<dbReference type="Gene3D" id="3.40.50.720">
    <property type="entry name" value="NAD(P)-binding Rossmann-like Domain"/>
    <property type="match status" value="1"/>
</dbReference>
<feature type="active site" evidence="4">
    <location>
        <position position="171"/>
    </location>
</feature>
<dbReference type="InterPro" id="IPR015815">
    <property type="entry name" value="HIBADH-related"/>
</dbReference>
<dbReference type="SUPFAM" id="SSF51735">
    <property type="entry name" value="NAD(P)-binding Rossmann-fold domains"/>
    <property type="match status" value="1"/>
</dbReference>
<dbReference type="Proteomes" id="UP000533476">
    <property type="component" value="Unassembled WGS sequence"/>
</dbReference>
<evidence type="ECO:0000259" key="6">
    <source>
        <dbReference type="Pfam" id="PF14833"/>
    </source>
</evidence>
<feature type="domain" description="3-hydroxyisobutyrate dehydrogenase-like NAD-binding" evidence="6">
    <location>
        <begin position="165"/>
        <end position="283"/>
    </location>
</feature>
<organism evidence="7 8">
    <name type="scientific">Sulfobacillus harzensis</name>
    <dbReference type="NCBI Taxonomy" id="2729629"/>
    <lineage>
        <taxon>Bacteria</taxon>
        <taxon>Bacillati</taxon>
        <taxon>Bacillota</taxon>
        <taxon>Clostridia</taxon>
        <taxon>Eubacteriales</taxon>
        <taxon>Clostridiales Family XVII. Incertae Sedis</taxon>
        <taxon>Sulfobacillus</taxon>
    </lineage>
</organism>